<dbReference type="PANTHER" id="PTHR48081">
    <property type="entry name" value="AB HYDROLASE SUPERFAMILY PROTEIN C4A8.06C"/>
    <property type="match status" value="1"/>
</dbReference>
<evidence type="ECO:0000313" key="3">
    <source>
        <dbReference type="EMBL" id="TLP96234.1"/>
    </source>
</evidence>
<protein>
    <submittedName>
        <fullName evidence="3">Alpha/beta hydrolase</fullName>
    </submittedName>
</protein>
<dbReference type="OrthoDB" id="9803828at2"/>
<name>A0A5R9BA05_9MICC</name>
<dbReference type="AlphaFoldDB" id="A0A5R9BA05"/>
<proteinExistence type="predicted"/>
<dbReference type="InterPro" id="IPR013094">
    <property type="entry name" value="AB_hydrolase_3"/>
</dbReference>
<dbReference type="Pfam" id="PF07859">
    <property type="entry name" value="Abhydrolase_3"/>
    <property type="match status" value="1"/>
</dbReference>
<dbReference type="Gene3D" id="3.40.50.1820">
    <property type="entry name" value="alpha/beta hydrolase"/>
    <property type="match status" value="1"/>
</dbReference>
<dbReference type="EMBL" id="VAVZ01000024">
    <property type="protein sequence ID" value="TLP96234.1"/>
    <property type="molecule type" value="Genomic_DNA"/>
</dbReference>
<accession>A0A5R9BA05</accession>
<evidence type="ECO:0000259" key="2">
    <source>
        <dbReference type="Pfam" id="PF07859"/>
    </source>
</evidence>
<reference evidence="3 4" key="1">
    <citation type="submission" date="2019-05" db="EMBL/GenBank/DDBJ databases">
        <title>Nesterenkonia sp. GY074 isolated from the Southern Atlantic Ocean.</title>
        <authorList>
            <person name="Zhang G."/>
        </authorList>
    </citation>
    <scope>NUCLEOTIDE SEQUENCE [LARGE SCALE GENOMIC DNA]</scope>
    <source>
        <strain evidence="3 4">GY074</strain>
    </source>
</reference>
<sequence length="311" mass="33003">MPALSLENLEERRRNMAEGVPGEPEPDLTAGGRVLVEERSVPGPYGAPDITVLILRPASGTLTAAGIYFIHGGGMMMGTCRNGVEALVNYVAEGLATVVSVEYRLAPENPHPAPVQDCYAGLVWTAQNAADLGIDEEHLMIVGTSAGGGLAAATALMARDLSYPALSHQVLIGPMLDDRLETPSSQMLDGQGFWDQHENLMGWQALLGSQQGGPDVSPYAAPARAEDLSGLPRTYIDCGSSETFRDEILSYAQRLSAAGISVDLHMWGGGFHSFDSIAPEALVSRTSAAVRDAFIRRALKEHPPVPAQEGD</sequence>
<evidence type="ECO:0000313" key="4">
    <source>
        <dbReference type="Proteomes" id="UP000310458"/>
    </source>
</evidence>
<organism evidence="3 4">
    <name type="scientific">Nesterenkonia salmonea</name>
    <dbReference type="NCBI Taxonomy" id="1804987"/>
    <lineage>
        <taxon>Bacteria</taxon>
        <taxon>Bacillati</taxon>
        <taxon>Actinomycetota</taxon>
        <taxon>Actinomycetes</taxon>
        <taxon>Micrococcales</taxon>
        <taxon>Micrococcaceae</taxon>
        <taxon>Nesterenkonia</taxon>
    </lineage>
</organism>
<evidence type="ECO:0000256" key="1">
    <source>
        <dbReference type="ARBA" id="ARBA00022801"/>
    </source>
</evidence>
<dbReference type="SUPFAM" id="SSF53474">
    <property type="entry name" value="alpha/beta-Hydrolases"/>
    <property type="match status" value="1"/>
</dbReference>
<dbReference type="Proteomes" id="UP000310458">
    <property type="component" value="Unassembled WGS sequence"/>
</dbReference>
<feature type="domain" description="Alpha/beta hydrolase fold-3" evidence="2">
    <location>
        <begin position="68"/>
        <end position="274"/>
    </location>
</feature>
<dbReference type="InterPro" id="IPR029058">
    <property type="entry name" value="AB_hydrolase_fold"/>
</dbReference>
<keyword evidence="1 3" id="KW-0378">Hydrolase</keyword>
<comment type="caution">
    <text evidence="3">The sequence shown here is derived from an EMBL/GenBank/DDBJ whole genome shotgun (WGS) entry which is preliminary data.</text>
</comment>
<dbReference type="GO" id="GO:0016787">
    <property type="term" value="F:hydrolase activity"/>
    <property type="evidence" value="ECO:0007669"/>
    <property type="project" value="UniProtKB-KW"/>
</dbReference>
<dbReference type="InterPro" id="IPR050300">
    <property type="entry name" value="GDXG_lipolytic_enzyme"/>
</dbReference>
<gene>
    <name evidence="3" type="ORF">FEF26_09595</name>
</gene>
<keyword evidence="4" id="KW-1185">Reference proteome</keyword>
<dbReference type="PANTHER" id="PTHR48081:SF8">
    <property type="entry name" value="ALPHA_BETA HYDROLASE FOLD-3 DOMAIN-CONTAINING PROTEIN-RELATED"/>
    <property type="match status" value="1"/>
</dbReference>